<dbReference type="AlphaFoldDB" id="A0A0E9VKD0"/>
<proteinExistence type="predicted"/>
<name>A0A0E9VKD0_ANGAN</name>
<protein>
    <submittedName>
        <fullName evidence="1">Uncharacterized protein</fullName>
    </submittedName>
</protein>
<sequence length="41" mass="4902">MEFWTMWEISRAATKRLAVQRSRALSVRGQVSLHTRLTWQL</sequence>
<dbReference type="EMBL" id="GBXM01040148">
    <property type="protein sequence ID" value="JAH68429.1"/>
    <property type="molecule type" value="Transcribed_RNA"/>
</dbReference>
<reference evidence="1" key="1">
    <citation type="submission" date="2014-11" db="EMBL/GenBank/DDBJ databases">
        <authorList>
            <person name="Amaro Gonzalez C."/>
        </authorList>
    </citation>
    <scope>NUCLEOTIDE SEQUENCE</scope>
</reference>
<accession>A0A0E9VKD0</accession>
<evidence type="ECO:0000313" key="1">
    <source>
        <dbReference type="EMBL" id="JAH78471.1"/>
    </source>
</evidence>
<organism evidence="1">
    <name type="scientific">Anguilla anguilla</name>
    <name type="common">European freshwater eel</name>
    <name type="synonym">Muraena anguilla</name>
    <dbReference type="NCBI Taxonomy" id="7936"/>
    <lineage>
        <taxon>Eukaryota</taxon>
        <taxon>Metazoa</taxon>
        <taxon>Chordata</taxon>
        <taxon>Craniata</taxon>
        <taxon>Vertebrata</taxon>
        <taxon>Euteleostomi</taxon>
        <taxon>Actinopterygii</taxon>
        <taxon>Neopterygii</taxon>
        <taxon>Teleostei</taxon>
        <taxon>Anguilliformes</taxon>
        <taxon>Anguillidae</taxon>
        <taxon>Anguilla</taxon>
    </lineage>
</organism>
<dbReference type="EMBL" id="GBXM01030106">
    <property type="protein sequence ID" value="JAH78471.1"/>
    <property type="molecule type" value="Transcribed_RNA"/>
</dbReference>
<reference evidence="1" key="2">
    <citation type="journal article" date="2015" name="Fish Shellfish Immunol.">
        <title>Early steps in the European eel (Anguilla anguilla)-Vibrio vulnificus interaction in the gills: Role of the RtxA13 toxin.</title>
        <authorList>
            <person name="Callol A."/>
            <person name="Pajuelo D."/>
            <person name="Ebbesson L."/>
            <person name="Teles M."/>
            <person name="MacKenzie S."/>
            <person name="Amaro C."/>
        </authorList>
    </citation>
    <scope>NUCLEOTIDE SEQUENCE</scope>
</reference>